<dbReference type="Pfam" id="PF13439">
    <property type="entry name" value="Glyco_transf_4"/>
    <property type="match status" value="1"/>
</dbReference>
<dbReference type="CDD" id="cd03809">
    <property type="entry name" value="GT4_MtfB-like"/>
    <property type="match status" value="1"/>
</dbReference>
<dbReference type="Pfam" id="PF00534">
    <property type="entry name" value="Glycos_transf_1"/>
    <property type="match status" value="1"/>
</dbReference>
<dbReference type="GO" id="GO:0016757">
    <property type="term" value="F:glycosyltransferase activity"/>
    <property type="evidence" value="ECO:0007669"/>
    <property type="project" value="InterPro"/>
</dbReference>
<proteinExistence type="predicted"/>
<dbReference type="PANTHER" id="PTHR46401:SF2">
    <property type="entry name" value="GLYCOSYLTRANSFERASE WBBK-RELATED"/>
    <property type="match status" value="1"/>
</dbReference>
<gene>
    <name evidence="4" type="ORF">ENQ20_05525</name>
</gene>
<name>A0A7C1FEU5_9CHLR</name>
<keyword evidence="1 4" id="KW-0808">Transferase</keyword>
<dbReference type="GO" id="GO:0009103">
    <property type="term" value="P:lipopolysaccharide biosynthetic process"/>
    <property type="evidence" value="ECO:0007669"/>
    <property type="project" value="TreeGrafter"/>
</dbReference>
<evidence type="ECO:0000259" key="2">
    <source>
        <dbReference type="Pfam" id="PF00534"/>
    </source>
</evidence>
<evidence type="ECO:0000259" key="3">
    <source>
        <dbReference type="Pfam" id="PF13439"/>
    </source>
</evidence>
<reference evidence="4" key="1">
    <citation type="journal article" date="2020" name="mSystems">
        <title>Genome- and Community-Level Interaction Insights into Carbon Utilization and Element Cycling Functions of Hydrothermarchaeota in Hydrothermal Sediment.</title>
        <authorList>
            <person name="Zhou Z."/>
            <person name="Liu Y."/>
            <person name="Xu W."/>
            <person name="Pan J."/>
            <person name="Luo Z.H."/>
            <person name="Li M."/>
        </authorList>
    </citation>
    <scope>NUCLEOTIDE SEQUENCE [LARGE SCALE GENOMIC DNA]</scope>
    <source>
        <strain evidence="4">SpSt-289</strain>
    </source>
</reference>
<dbReference type="InterPro" id="IPR001296">
    <property type="entry name" value="Glyco_trans_1"/>
</dbReference>
<organism evidence="4">
    <name type="scientific">Caldilinea aerophila</name>
    <dbReference type="NCBI Taxonomy" id="133453"/>
    <lineage>
        <taxon>Bacteria</taxon>
        <taxon>Bacillati</taxon>
        <taxon>Chloroflexota</taxon>
        <taxon>Caldilineae</taxon>
        <taxon>Caldilineales</taxon>
        <taxon>Caldilineaceae</taxon>
        <taxon>Caldilinea</taxon>
    </lineage>
</organism>
<dbReference type="InterPro" id="IPR028098">
    <property type="entry name" value="Glyco_trans_4-like_N"/>
</dbReference>
<protein>
    <submittedName>
        <fullName evidence="4">Glycosyltransferase family 1 protein</fullName>
    </submittedName>
</protein>
<dbReference type="PANTHER" id="PTHR46401">
    <property type="entry name" value="GLYCOSYLTRANSFERASE WBBK-RELATED"/>
    <property type="match status" value="1"/>
</dbReference>
<feature type="domain" description="Glycosyltransferase subfamily 4-like N-terminal" evidence="3">
    <location>
        <begin position="18"/>
        <end position="175"/>
    </location>
</feature>
<feature type="domain" description="Glycosyl transferase family 1" evidence="2">
    <location>
        <begin position="199"/>
        <end position="354"/>
    </location>
</feature>
<dbReference type="Gene3D" id="3.40.50.2000">
    <property type="entry name" value="Glycogen Phosphorylase B"/>
    <property type="match status" value="2"/>
</dbReference>
<accession>A0A7C1FEU5</accession>
<evidence type="ECO:0000313" key="4">
    <source>
        <dbReference type="EMBL" id="HDX30939.1"/>
    </source>
</evidence>
<comment type="caution">
    <text evidence="4">The sequence shown here is derived from an EMBL/GenBank/DDBJ whole genome shotgun (WGS) entry which is preliminary data.</text>
</comment>
<dbReference type="AlphaFoldDB" id="A0A7C1FEU5"/>
<dbReference type="EMBL" id="DSMG01000061">
    <property type="protein sequence ID" value="HDX30939.1"/>
    <property type="molecule type" value="Genomic_DNA"/>
</dbReference>
<sequence>MMIIGVDASRALRARRTGTERYSLEIIRHLLGLQEASEHTWRLYTDAADLDSRLSAHFPSDVRVEMCVLPARRLWTHHRLAREVTQRRPDVLFVPAHVIPFVMPAGRLPPCVVTVHDLGYRAFPKTHPWTQRLYLELTTRWSVHVAQKVIAVSQATAKDLMTLYHTPSDRIRVIYEAPAQSVPVTLKQVQAMRERYGLERPYALFIGTIHPRKNIARLLQAYQLLSRDGGVTWDLVLAGASGWQSEGFDEQVAGMGLSRSVRWLDYVPDEELPALLKGALFFCFPSLFEGFGLPVLEAQSYGVPVMTSNNSALPEIAGDAALLVDPTDVDAIADAMLRLSQDEALRQRLIEAGYANVKRFSWEKAARETLAVLLEAAKEGRR</sequence>
<dbReference type="FunFam" id="3.40.50.2000:FF:000119">
    <property type="entry name" value="Glycosyl transferase group 1"/>
    <property type="match status" value="1"/>
</dbReference>
<dbReference type="SUPFAM" id="SSF53756">
    <property type="entry name" value="UDP-Glycosyltransferase/glycogen phosphorylase"/>
    <property type="match status" value="1"/>
</dbReference>
<evidence type="ECO:0000256" key="1">
    <source>
        <dbReference type="ARBA" id="ARBA00022679"/>
    </source>
</evidence>